<protein>
    <submittedName>
        <fullName evidence="4">Uncharacterized protein</fullName>
    </submittedName>
</protein>
<sequence>MQKTALLVITALLFNIVSSYAGGFIIVMPSKHSKPNSAVPGQPNPALFPLESRSTQVNTSINGLTATTNIKQVFFNPTNRQLEGYFLFPVPKDVVISKFTMDINGLKHEAELLDATKARKIYEEIVRRSKDPALLEYYGKGMFRVRIFPILAQTEQKIELTYTETLVQNNGTIAYSFPMNTEKYSAKPIKQVSFKISIDGKEKLKTVYCPTHKVEIIRKGEQKATVGFEASNVKSDRDFKLYFNLDNSKLGLSLLNYKRPKEDGYFFINLSPGFGNQEDVVAKDIVFVMDKSGSMAGDKLDQAKKALRFCVENLNKNDRFEIVPFSTEASSLFGKVENFNPANKQKAIDFIEDIRPIGGTNIEEALDLALSAQESGSKRPFFVIFMTDGKPTIGETEEDPLLKKVAAINKENVRIFTFGIGTNLNTHLLDKITESTNAYRTYVLPDEDIELKVSDFYSKASSPVLTDIKVEFDKNVRVSDVYDKKLPDLFKGGSISLMGRYKGSGKSTITVSGLINGVRKRFQYVVDLSNENTELDFIPNLWASRAVGYLLDQIRLHGENEELVTEVTRLAKKHGIITPYTSYLILEDEAISARDGRVRDADLILRPRALNAPQLSDDIDFEEEVETISGLNHGSSAKKKDGSNSIRTSKESQAMNQASNLADAQQGVERLSYKDNLGNNRNLSEGIVNIQGRAMYNNNNEWLDANISLNQDKNIKTNRVKFNSEAYYKLMENEEAIAFLALGKNVRFMMNNEVYEVHE</sequence>
<dbReference type="AlphaFoldDB" id="A0A6S6SSM5"/>
<dbReference type="InterPro" id="IPR013694">
    <property type="entry name" value="VIT"/>
</dbReference>
<dbReference type="SMART" id="SM00609">
    <property type="entry name" value="VIT"/>
    <property type="match status" value="1"/>
</dbReference>
<dbReference type="Pfam" id="PF13768">
    <property type="entry name" value="VWA_3"/>
    <property type="match status" value="1"/>
</dbReference>
<evidence type="ECO:0000313" key="4">
    <source>
        <dbReference type="EMBL" id="CAA6805560.1"/>
    </source>
</evidence>
<dbReference type="PANTHER" id="PTHR45737">
    <property type="entry name" value="VON WILLEBRAND FACTOR A DOMAIN-CONTAINING PROTEIN 5A"/>
    <property type="match status" value="1"/>
</dbReference>
<feature type="compositionally biased region" description="Polar residues" evidence="1">
    <location>
        <begin position="643"/>
        <end position="661"/>
    </location>
</feature>
<organism evidence="4">
    <name type="scientific">uncultured Aureispira sp</name>
    <dbReference type="NCBI Taxonomy" id="1331704"/>
    <lineage>
        <taxon>Bacteria</taxon>
        <taxon>Pseudomonadati</taxon>
        <taxon>Bacteroidota</taxon>
        <taxon>Saprospiria</taxon>
        <taxon>Saprospirales</taxon>
        <taxon>Saprospiraceae</taxon>
        <taxon>Aureispira</taxon>
        <taxon>environmental samples</taxon>
    </lineage>
</organism>
<dbReference type="EMBL" id="CACVAQ010000110">
    <property type="protein sequence ID" value="CAA6805560.1"/>
    <property type="molecule type" value="Genomic_DNA"/>
</dbReference>
<gene>
    <name evidence="4" type="ORF">HELGO_WM33972</name>
</gene>
<evidence type="ECO:0000256" key="1">
    <source>
        <dbReference type="SAM" id="MobiDB-lite"/>
    </source>
</evidence>
<feature type="region of interest" description="Disordered" evidence="1">
    <location>
        <begin position="630"/>
        <end position="661"/>
    </location>
</feature>
<dbReference type="Gene3D" id="3.40.50.410">
    <property type="entry name" value="von Willebrand factor, type A domain"/>
    <property type="match status" value="1"/>
</dbReference>
<accession>A0A6S6SSM5</accession>
<reference evidence="4" key="1">
    <citation type="submission" date="2020-01" db="EMBL/GenBank/DDBJ databases">
        <authorList>
            <person name="Meier V. D."/>
            <person name="Meier V D."/>
        </authorList>
    </citation>
    <scope>NUCLEOTIDE SEQUENCE</scope>
    <source>
        <strain evidence="4">HLG_WM_MAG_10</strain>
    </source>
</reference>
<feature type="domain" description="VIT" evidence="3">
    <location>
        <begin position="36"/>
        <end position="164"/>
    </location>
</feature>
<dbReference type="PANTHER" id="PTHR45737:SF6">
    <property type="entry name" value="VON WILLEBRAND FACTOR A DOMAIN-CONTAINING PROTEIN 5A"/>
    <property type="match status" value="1"/>
</dbReference>
<dbReference type="SMART" id="SM00327">
    <property type="entry name" value="VWA"/>
    <property type="match status" value="1"/>
</dbReference>
<evidence type="ECO:0000259" key="3">
    <source>
        <dbReference type="PROSITE" id="PS51468"/>
    </source>
</evidence>
<dbReference type="InterPro" id="IPR036465">
    <property type="entry name" value="vWFA_dom_sf"/>
</dbReference>
<name>A0A6S6SSM5_9BACT</name>
<dbReference type="PROSITE" id="PS50234">
    <property type="entry name" value="VWFA"/>
    <property type="match status" value="1"/>
</dbReference>
<feature type="domain" description="VWFA" evidence="2">
    <location>
        <begin position="284"/>
        <end position="460"/>
    </location>
</feature>
<proteinExistence type="predicted"/>
<dbReference type="SUPFAM" id="SSF53300">
    <property type="entry name" value="vWA-like"/>
    <property type="match status" value="1"/>
</dbReference>
<evidence type="ECO:0000259" key="2">
    <source>
        <dbReference type="PROSITE" id="PS50234"/>
    </source>
</evidence>
<dbReference type="Pfam" id="PF08487">
    <property type="entry name" value="VIT"/>
    <property type="match status" value="1"/>
</dbReference>
<dbReference type="PROSITE" id="PS51468">
    <property type="entry name" value="VIT"/>
    <property type="match status" value="1"/>
</dbReference>
<dbReference type="InterPro" id="IPR002035">
    <property type="entry name" value="VWF_A"/>
</dbReference>